<dbReference type="InterPro" id="IPR010982">
    <property type="entry name" value="Lambda_DNA-bd_dom_sf"/>
</dbReference>
<dbReference type="eggNOG" id="COG1609">
    <property type="taxonomic scope" value="Bacteria"/>
</dbReference>
<feature type="compositionally biased region" description="Low complexity" evidence="4">
    <location>
        <begin position="326"/>
        <end position="347"/>
    </location>
</feature>
<sequence length="347" mass="36762">MTDVARLAGVSHQTVSRVLNDHPNVKEQTRLRVRAAMEQLGYRPNRAARALVTGRSHVVGIVAQNTALYGPTAVLTAVERAVSADGFAVGVASVPVLDRSSIVDAVTRLLEQRVAGIVVIAPVRSANEALDDVPDDLPLVVIDGDPARPRRLVTVDQRLGARLATQCLLAAGHETVWHVSGPPDWFDSAERVAGWRQALLDAGAEIPPVITANWSLDSGYEAGQLLAGIPRARAVFAANDHLALGIMKALREAGRSVPRDVSVVGFDDIPEAGYVSPALTTVRPDFEAVAAQAVHLLRAQMDDPPAGGLPRLAPIPPCLVERESVAPPRRAAGARPRAAAARRPGDQ</sequence>
<evidence type="ECO:0000313" key="7">
    <source>
        <dbReference type="Proteomes" id="UP000002484"/>
    </source>
</evidence>
<name>E3IY20_PSEI1</name>
<dbReference type="Proteomes" id="UP000002484">
    <property type="component" value="Chromosome"/>
</dbReference>
<organism evidence="6 7">
    <name type="scientific">Pseudofrankia inefficax (strain DSM 45817 / CECT 9037 / DDB 130130 / EuI1c)</name>
    <name type="common">Frankia inefficax</name>
    <dbReference type="NCBI Taxonomy" id="298654"/>
    <lineage>
        <taxon>Bacteria</taxon>
        <taxon>Bacillati</taxon>
        <taxon>Actinomycetota</taxon>
        <taxon>Actinomycetes</taxon>
        <taxon>Frankiales</taxon>
        <taxon>Frankiaceae</taxon>
        <taxon>Pseudofrankia</taxon>
    </lineage>
</organism>
<dbReference type="PANTHER" id="PTHR30146">
    <property type="entry name" value="LACI-RELATED TRANSCRIPTIONAL REPRESSOR"/>
    <property type="match status" value="1"/>
</dbReference>
<dbReference type="KEGG" id="fri:FraEuI1c_3466"/>
<dbReference type="SMART" id="SM00354">
    <property type="entry name" value="HTH_LACI"/>
    <property type="match status" value="1"/>
</dbReference>
<evidence type="ECO:0000256" key="2">
    <source>
        <dbReference type="ARBA" id="ARBA00023125"/>
    </source>
</evidence>
<dbReference type="GO" id="GO:0003700">
    <property type="term" value="F:DNA-binding transcription factor activity"/>
    <property type="evidence" value="ECO:0007669"/>
    <property type="project" value="TreeGrafter"/>
</dbReference>
<dbReference type="Gene3D" id="3.40.50.2300">
    <property type="match status" value="2"/>
</dbReference>
<evidence type="ECO:0000313" key="6">
    <source>
        <dbReference type="EMBL" id="ADP81475.1"/>
    </source>
</evidence>
<accession>E3IY20</accession>
<feature type="region of interest" description="Disordered" evidence="4">
    <location>
        <begin position="323"/>
        <end position="347"/>
    </location>
</feature>
<keyword evidence="2" id="KW-0238">DNA-binding</keyword>
<dbReference type="EMBL" id="CP002299">
    <property type="protein sequence ID" value="ADP81475.1"/>
    <property type="molecule type" value="Genomic_DNA"/>
</dbReference>
<dbReference type="SUPFAM" id="SSF53822">
    <property type="entry name" value="Periplasmic binding protein-like I"/>
    <property type="match status" value="1"/>
</dbReference>
<dbReference type="Pfam" id="PF13377">
    <property type="entry name" value="Peripla_BP_3"/>
    <property type="match status" value="1"/>
</dbReference>
<dbReference type="SUPFAM" id="SSF47413">
    <property type="entry name" value="lambda repressor-like DNA-binding domains"/>
    <property type="match status" value="1"/>
</dbReference>
<dbReference type="CDD" id="cd01392">
    <property type="entry name" value="HTH_LacI"/>
    <property type="match status" value="1"/>
</dbReference>
<dbReference type="PANTHER" id="PTHR30146:SF109">
    <property type="entry name" value="HTH-TYPE TRANSCRIPTIONAL REGULATOR GALS"/>
    <property type="match status" value="1"/>
</dbReference>
<evidence type="ECO:0000256" key="4">
    <source>
        <dbReference type="SAM" id="MobiDB-lite"/>
    </source>
</evidence>
<dbReference type="OrthoDB" id="9785139at2"/>
<proteinExistence type="predicted"/>
<dbReference type="PROSITE" id="PS50932">
    <property type="entry name" value="HTH_LACI_2"/>
    <property type="match status" value="1"/>
</dbReference>
<dbReference type="Pfam" id="PF00356">
    <property type="entry name" value="LacI"/>
    <property type="match status" value="1"/>
</dbReference>
<reference evidence="6 7" key="1">
    <citation type="submission" date="2010-10" db="EMBL/GenBank/DDBJ databases">
        <title>Complete sequence of Frankia sp. EuI1c.</title>
        <authorList>
            <consortium name="US DOE Joint Genome Institute"/>
            <person name="Lucas S."/>
            <person name="Copeland A."/>
            <person name="Lapidus A."/>
            <person name="Cheng J.-F."/>
            <person name="Bruce D."/>
            <person name="Goodwin L."/>
            <person name="Pitluck S."/>
            <person name="Chertkov O."/>
            <person name="Detter J.C."/>
            <person name="Han C."/>
            <person name="Tapia R."/>
            <person name="Land M."/>
            <person name="Hauser L."/>
            <person name="Jeffries C."/>
            <person name="Kyrpides N."/>
            <person name="Ivanova N."/>
            <person name="Mikhailova N."/>
            <person name="Beauchemin N."/>
            <person name="Sen A."/>
            <person name="Sur S.A."/>
            <person name="Gtari M."/>
            <person name="Wall L."/>
            <person name="Tisa L."/>
            <person name="Woyke T."/>
        </authorList>
    </citation>
    <scope>NUCLEOTIDE SEQUENCE [LARGE SCALE GENOMIC DNA]</scope>
    <source>
        <strain evidence="7">DSM 45817 / CECT 9037 / EuI1c</strain>
    </source>
</reference>
<dbReference type="GO" id="GO:0000976">
    <property type="term" value="F:transcription cis-regulatory region binding"/>
    <property type="evidence" value="ECO:0007669"/>
    <property type="project" value="TreeGrafter"/>
</dbReference>
<evidence type="ECO:0000256" key="3">
    <source>
        <dbReference type="ARBA" id="ARBA00023163"/>
    </source>
</evidence>
<keyword evidence="3" id="KW-0804">Transcription</keyword>
<keyword evidence="7" id="KW-1185">Reference proteome</keyword>
<dbReference type="STRING" id="298654.FraEuI1c_3466"/>
<dbReference type="PROSITE" id="PS00356">
    <property type="entry name" value="HTH_LACI_1"/>
    <property type="match status" value="1"/>
</dbReference>
<dbReference type="RefSeq" id="WP_013424593.1">
    <property type="nucleotide sequence ID" value="NC_014666.1"/>
</dbReference>
<dbReference type="InterPro" id="IPR000843">
    <property type="entry name" value="HTH_LacI"/>
</dbReference>
<dbReference type="InParanoid" id="E3IY20"/>
<feature type="domain" description="HTH lacI-type" evidence="5">
    <location>
        <begin position="1"/>
        <end position="53"/>
    </location>
</feature>
<dbReference type="HOGENOM" id="CLU_037628_6_1_11"/>
<dbReference type="InterPro" id="IPR028082">
    <property type="entry name" value="Peripla_BP_I"/>
</dbReference>
<dbReference type="InterPro" id="IPR046335">
    <property type="entry name" value="LacI/GalR-like_sensor"/>
</dbReference>
<protein>
    <submittedName>
        <fullName evidence="6">Transcriptional regulator, LacI family</fullName>
    </submittedName>
</protein>
<gene>
    <name evidence="6" type="ordered locus">FraEuI1c_3466</name>
</gene>
<dbReference type="Gene3D" id="1.10.260.40">
    <property type="entry name" value="lambda repressor-like DNA-binding domains"/>
    <property type="match status" value="1"/>
</dbReference>
<keyword evidence="1" id="KW-0805">Transcription regulation</keyword>
<evidence type="ECO:0000256" key="1">
    <source>
        <dbReference type="ARBA" id="ARBA00023015"/>
    </source>
</evidence>
<evidence type="ECO:0000259" key="5">
    <source>
        <dbReference type="PROSITE" id="PS50932"/>
    </source>
</evidence>
<dbReference type="AlphaFoldDB" id="E3IY20"/>
<dbReference type="CDD" id="cd01574">
    <property type="entry name" value="PBP1_LacI"/>
    <property type="match status" value="1"/>
</dbReference>